<dbReference type="EMBL" id="JAGIZQ010000003">
    <property type="protein sequence ID" value="KAH6636835.1"/>
    <property type="molecule type" value="Genomic_DNA"/>
</dbReference>
<name>A0ACB7PFR8_9PEZI</name>
<dbReference type="Proteomes" id="UP000724584">
    <property type="component" value="Unassembled WGS sequence"/>
</dbReference>
<reference evidence="1 2" key="1">
    <citation type="journal article" date="2021" name="Nat. Commun.">
        <title>Genetic determinants of endophytism in the Arabidopsis root mycobiome.</title>
        <authorList>
            <person name="Mesny F."/>
            <person name="Miyauchi S."/>
            <person name="Thiergart T."/>
            <person name="Pickel B."/>
            <person name="Atanasova L."/>
            <person name="Karlsson M."/>
            <person name="Huettel B."/>
            <person name="Barry K.W."/>
            <person name="Haridas S."/>
            <person name="Chen C."/>
            <person name="Bauer D."/>
            <person name="Andreopoulos W."/>
            <person name="Pangilinan J."/>
            <person name="LaButti K."/>
            <person name="Riley R."/>
            <person name="Lipzen A."/>
            <person name="Clum A."/>
            <person name="Drula E."/>
            <person name="Henrissat B."/>
            <person name="Kohler A."/>
            <person name="Grigoriev I.V."/>
            <person name="Martin F.M."/>
            <person name="Hacquard S."/>
        </authorList>
    </citation>
    <scope>NUCLEOTIDE SEQUENCE [LARGE SCALE GENOMIC DNA]</scope>
    <source>
        <strain evidence="1 2">MPI-SDFR-AT-0079</strain>
    </source>
</reference>
<accession>A0ACB7PFR8</accession>
<gene>
    <name evidence="1" type="ORF">F5144DRAFT_611513</name>
</gene>
<organism evidence="1 2">
    <name type="scientific">Chaetomium tenue</name>
    <dbReference type="NCBI Taxonomy" id="1854479"/>
    <lineage>
        <taxon>Eukaryota</taxon>
        <taxon>Fungi</taxon>
        <taxon>Dikarya</taxon>
        <taxon>Ascomycota</taxon>
        <taxon>Pezizomycotina</taxon>
        <taxon>Sordariomycetes</taxon>
        <taxon>Sordariomycetidae</taxon>
        <taxon>Sordariales</taxon>
        <taxon>Chaetomiaceae</taxon>
        <taxon>Chaetomium</taxon>
    </lineage>
</organism>
<keyword evidence="2" id="KW-1185">Reference proteome</keyword>
<protein>
    <submittedName>
        <fullName evidence="1">DNA replication factor C-like protein</fullName>
    </submittedName>
</protein>
<proteinExistence type="predicted"/>
<evidence type="ECO:0000313" key="1">
    <source>
        <dbReference type="EMBL" id="KAH6636835.1"/>
    </source>
</evidence>
<evidence type="ECO:0000313" key="2">
    <source>
        <dbReference type="Proteomes" id="UP000724584"/>
    </source>
</evidence>
<sequence>MAMAGCNGFLLHQLRQPRLQLARQLTRTPSRAYSAPSNGSIPAAKKKYVPTKGTYPLGFRTSGTIVGVKPNNTTKPDLALLTSDTPCAAAAVFTKNKFQAAPVTFSRNLLEKRKNQGIQSVIINSGCANAVTGKGGLEDATKMAQEADKCTGQNESTIVMSTGVIGQRLPIDKILNKVPSAHSALGGSHDHWLAAAKAICTTDTFPKLMSRTFTLPSSSGVEYRIAGMTKGAGMIHPNMATLLGVIATDAPITSAALPSALKHAVDRSFNSITIDGDTSTNDTVALFANGAAGGKEVTADTPDYDAFQAVLTDFAAELAQLVVRDGEGATKFVTVRVTESASEEAARRIASTIARSPLVKTALYGKDANWGRILCATGYSLVSEPGQPINDVPEIAPEKTNVSFIPTDGTAELKLLVNGEPEKVDEARAAEILELEDLEILVRLGQGDKQATYWTCDYSHEYIGPSPRFTMALAKGEEKGESSTAAYKAHIANPTGNPTYELPWVEKYRPVFLDDIVGNTETIERLKIIARDGNMPHLIISGMPGIGKTTSVLCLSRQLLGDSYKEAVLELNASDERGIEVVRQRIKGFAQKKVTLPQGRHKIVILDEADSMTSGAQQALRRTMEIYSNTTRFAFACNQSNKIIEPLQSRCAILRYAKLTDAQVVKRLLQIIEAEKVEYSDDGLAALVFSAEGDMRQAINNLQSTFAGFGFVSGDNVFKVVDSPHPIKVQAMLKACYEGNVDSALDTLRELWDLGYSSHDIISTMFKVTKTIPTLSEHAKLEFIKEIGFTHMKILEGVQTLLQLSGCVARLCKLNMDPAKFELAKK</sequence>
<comment type="caution">
    <text evidence="1">The sequence shown here is derived from an EMBL/GenBank/DDBJ whole genome shotgun (WGS) entry which is preliminary data.</text>
</comment>